<evidence type="ECO:0000313" key="3">
    <source>
        <dbReference type="Proteomes" id="UP000610862"/>
    </source>
</evidence>
<gene>
    <name evidence="2" type="ORF">H8692_05900</name>
</gene>
<keyword evidence="3" id="KW-1185">Reference proteome</keyword>
<comment type="caution">
    <text evidence="2">The sequence shown here is derived from an EMBL/GenBank/DDBJ whole genome shotgun (WGS) entry which is preliminary data.</text>
</comment>
<dbReference type="Gene3D" id="3.20.20.140">
    <property type="entry name" value="Metal-dependent hydrolases"/>
    <property type="match status" value="1"/>
</dbReference>
<dbReference type="GO" id="GO:0016810">
    <property type="term" value="F:hydrolase activity, acting on carbon-nitrogen (but not peptide) bonds"/>
    <property type="evidence" value="ECO:0007669"/>
    <property type="project" value="InterPro"/>
</dbReference>
<dbReference type="AlphaFoldDB" id="A0A926E6K6"/>
<dbReference type="Gene3D" id="2.30.40.10">
    <property type="entry name" value="Urease, subunit C, domain 1"/>
    <property type="match status" value="1"/>
</dbReference>
<dbReference type="InterPro" id="IPR013108">
    <property type="entry name" value="Amidohydro_3"/>
</dbReference>
<organism evidence="2 3">
    <name type="scientific">Lentihominibacter hominis</name>
    <dbReference type="NCBI Taxonomy" id="2763645"/>
    <lineage>
        <taxon>Bacteria</taxon>
        <taxon>Bacillati</taxon>
        <taxon>Bacillota</taxon>
        <taxon>Clostridia</taxon>
        <taxon>Peptostreptococcales</taxon>
        <taxon>Anaerovoracaceae</taxon>
        <taxon>Lentihominibacter</taxon>
    </lineage>
</organism>
<dbReference type="PANTHER" id="PTHR22642">
    <property type="entry name" value="IMIDAZOLONEPROPIONASE"/>
    <property type="match status" value="1"/>
</dbReference>
<protein>
    <submittedName>
        <fullName evidence="2">Amidohydrolase</fullName>
    </submittedName>
</protein>
<dbReference type="InterPro" id="IPR033932">
    <property type="entry name" value="YtcJ-like"/>
</dbReference>
<evidence type="ECO:0000313" key="2">
    <source>
        <dbReference type="EMBL" id="MBC8568297.1"/>
    </source>
</evidence>
<feature type="domain" description="Amidohydrolase 3" evidence="1">
    <location>
        <begin position="46"/>
        <end position="527"/>
    </location>
</feature>
<dbReference type="InterPro" id="IPR032466">
    <property type="entry name" value="Metal_Hydrolase"/>
</dbReference>
<dbReference type="EMBL" id="JACRTA010000002">
    <property type="protein sequence ID" value="MBC8568297.1"/>
    <property type="molecule type" value="Genomic_DNA"/>
</dbReference>
<dbReference type="Gene3D" id="3.10.310.70">
    <property type="match status" value="1"/>
</dbReference>
<dbReference type="RefSeq" id="WP_187525234.1">
    <property type="nucleotide sequence ID" value="NZ_JACRTA010000002.1"/>
</dbReference>
<dbReference type="SUPFAM" id="SSF51338">
    <property type="entry name" value="Composite domain of metallo-dependent hydrolases"/>
    <property type="match status" value="1"/>
</dbReference>
<name>A0A926E6K6_9FIRM</name>
<dbReference type="CDD" id="cd01300">
    <property type="entry name" value="YtcJ_like"/>
    <property type="match status" value="1"/>
</dbReference>
<proteinExistence type="predicted"/>
<reference evidence="2" key="1">
    <citation type="submission" date="2020-08" db="EMBL/GenBank/DDBJ databases">
        <title>Genome public.</title>
        <authorList>
            <person name="Liu C."/>
            <person name="Sun Q."/>
        </authorList>
    </citation>
    <scope>NUCLEOTIDE SEQUENCE</scope>
    <source>
        <strain evidence="2">NSJ-24</strain>
    </source>
</reference>
<evidence type="ECO:0000259" key="1">
    <source>
        <dbReference type="Pfam" id="PF07969"/>
    </source>
</evidence>
<dbReference type="SUPFAM" id="SSF51556">
    <property type="entry name" value="Metallo-dependent hydrolases"/>
    <property type="match status" value="1"/>
</dbReference>
<dbReference type="Proteomes" id="UP000610862">
    <property type="component" value="Unassembled WGS sequence"/>
</dbReference>
<dbReference type="InterPro" id="IPR011059">
    <property type="entry name" value="Metal-dep_hydrolase_composite"/>
</dbReference>
<accession>A0A926E6K6</accession>
<dbReference type="PANTHER" id="PTHR22642:SF2">
    <property type="entry name" value="PROTEIN LONG AFTER FAR-RED 3"/>
    <property type="match status" value="1"/>
</dbReference>
<sequence>MIIKSRCIFDGVSPEPYEGYVAIKENKIHSVLKGDSIPVRLRNDEEVLDVGNRTVMAGFCDNHVHIFLAALDLTTCSLRDCESEEEAAKRLADFYKNRKDKWVIGFGWCNYDWANQELPSKETLDKYFGDRPVMLINDELHALWVNSKALELCGIDKYTENPQYGEIYRDEKGEPTGYILEQSAMRLFTDIALDYTEEEEKGLIKTFVKEAHKKGVTSVGDMEIIGIMKSDIYKALECEKELKVRVFFSPSIQKPLDEFIELKGNFDSDNLSLLGAKGFIDGTPLGHTGLMIDDYKDMPGFKGEPVLHLAELRNKVEQLNGEGIPVRLHACGDGAVREALDDIEKANHNRGLENVRNTIEHIECLHPDDIGRFAKSGTIASIQPNHMTMNSMEEHPIFDILGQKRSELSWPAKTLSRSGACVALGTDCPIVPLEPMMTLYCAINRVMEDGSPQGGWNPKEKYTVQEALKGVTVNNAYLFKMEDKIGTLESGKYADIVVLSEDIFKKDVLDILDIKVDITVWNGEKVYERKGGEHE</sequence>
<dbReference type="Pfam" id="PF07969">
    <property type="entry name" value="Amidohydro_3"/>
    <property type="match status" value="1"/>
</dbReference>